<dbReference type="InterPro" id="IPR029062">
    <property type="entry name" value="Class_I_gatase-like"/>
</dbReference>
<dbReference type="InterPro" id="IPR011933">
    <property type="entry name" value="Double_TM_dom"/>
</dbReference>
<accession>A0A518K589</accession>
<reference evidence="3 4" key="1">
    <citation type="submission" date="2019-02" db="EMBL/GenBank/DDBJ databases">
        <title>Deep-cultivation of Planctomycetes and their phenomic and genomic characterization uncovers novel biology.</title>
        <authorList>
            <person name="Wiegand S."/>
            <person name="Jogler M."/>
            <person name="Boedeker C."/>
            <person name="Pinto D."/>
            <person name="Vollmers J."/>
            <person name="Rivas-Marin E."/>
            <person name="Kohn T."/>
            <person name="Peeters S.H."/>
            <person name="Heuer A."/>
            <person name="Rast P."/>
            <person name="Oberbeckmann S."/>
            <person name="Bunk B."/>
            <person name="Jeske O."/>
            <person name="Meyerdierks A."/>
            <person name="Storesund J.E."/>
            <person name="Kallscheuer N."/>
            <person name="Luecker S."/>
            <person name="Lage O.M."/>
            <person name="Pohl T."/>
            <person name="Merkel B.J."/>
            <person name="Hornburger P."/>
            <person name="Mueller R.-W."/>
            <person name="Bruemmer F."/>
            <person name="Labrenz M."/>
            <person name="Spormann A.M."/>
            <person name="Op den Camp H."/>
            <person name="Overmann J."/>
            <person name="Amann R."/>
            <person name="Jetten M.S.M."/>
            <person name="Mascher T."/>
            <person name="Medema M.H."/>
            <person name="Devos D.P."/>
            <person name="Kaster A.-K."/>
            <person name="Ovreas L."/>
            <person name="Rohde M."/>
            <person name="Galperin M.Y."/>
            <person name="Jogler C."/>
        </authorList>
    </citation>
    <scope>NUCLEOTIDE SEQUENCE [LARGE SCALE GENOMIC DNA]</scope>
    <source>
        <strain evidence="3 4">Spa11</strain>
    </source>
</reference>
<evidence type="ECO:0000313" key="4">
    <source>
        <dbReference type="Proteomes" id="UP000316426"/>
    </source>
</evidence>
<protein>
    <recommendedName>
        <fullName evidence="2">Aerotolerance regulator N-terminal domain-containing protein</fullName>
    </recommendedName>
</protein>
<dbReference type="Gene3D" id="3.40.50.880">
    <property type="match status" value="1"/>
</dbReference>
<gene>
    <name evidence="3" type="ORF">Spa11_11470</name>
</gene>
<keyword evidence="1" id="KW-0472">Membrane</keyword>
<evidence type="ECO:0000256" key="1">
    <source>
        <dbReference type="SAM" id="Phobius"/>
    </source>
</evidence>
<dbReference type="RefSeq" id="WP_197529769.1">
    <property type="nucleotide sequence ID" value="NZ_CP036349.1"/>
</dbReference>
<proteinExistence type="predicted"/>
<name>A0A518K589_9BACT</name>
<dbReference type="NCBIfam" id="TIGR02226">
    <property type="entry name" value="two_anch"/>
    <property type="match status" value="1"/>
</dbReference>
<dbReference type="EMBL" id="CP036349">
    <property type="protein sequence ID" value="QDV72960.1"/>
    <property type="molecule type" value="Genomic_DNA"/>
</dbReference>
<organism evidence="3 4">
    <name type="scientific">Botrimarina mediterranea</name>
    <dbReference type="NCBI Taxonomy" id="2528022"/>
    <lineage>
        <taxon>Bacteria</taxon>
        <taxon>Pseudomonadati</taxon>
        <taxon>Planctomycetota</taxon>
        <taxon>Planctomycetia</taxon>
        <taxon>Pirellulales</taxon>
        <taxon>Lacipirellulaceae</taxon>
        <taxon>Botrimarina</taxon>
    </lineage>
</organism>
<dbReference type="Gene3D" id="2.60.40.10">
    <property type="entry name" value="Immunoglobulins"/>
    <property type="match status" value="1"/>
</dbReference>
<evidence type="ECO:0000313" key="3">
    <source>
        <dbReference type="EMBL" id="QDV72960.1"/>
    </source>
</evidence>
<dbReference type="AlphaFoldDB" id="A0A518K589"/>
<dbReference type="SUPFAM" id="SSF52317">
    <property type="entry name" value="Class I glutamine amidotransferase-like"/>
    <property type="match status" value="1"/>
</dbReference>
<dbReference type="InterPro" id="IPR013783">
    <property type="entry name" value="Ig-like_fold"/>
</dbReference>
<keyword evidence="1" id="KW-0812">Transmembrane</keyword>
<evidence type="ECO:0000259" key="2">
    <source>
        <dbReference type="Pfam" id="PF07584"/>
    </source>
</evidence>
<sequence length="725" mass="76550">MTFTYPSLAIAGALLACLPIVIHLLNRRRRRRVEWAAMDFLLQSDRKNRTWVQLSEWLLLAARVAAIALVGVLAASPKTLDLLRGFFGADRARHVVLLDDTCSMQRRGPGGAAWDEAIAAIDRLADAARQSGDELMVVRYVDTFVGGDVAKVVGADAASDPAAWRPTHAQALPTAGMEDVARLCEAAPSGDRTYAYVFSDFAERSHAADGDWAPLVDRLGEMADGVVLAACNDAGGANLAVESVTLAPGPLAAGVETRLVVEVVNHSDVPAPAVALTLRRNGQPLTAVQVGPFTAGERRTVESPVTFQGVGLHTVDATLPTDALPADDEGWLFVEVPASQPVLLVDDSESGVESRVFAAALRPVGSTRSGWAPRRVEGLSEERLADAAAVVLLDAERLSELQTQRLRDYVADGGGVWMVIGPRTDAAWFNQRVAGVLAGENALTPWRLGPAISGPVVAPGQPALEAADHPAVRVLAGKQNGFLPLVRLVAQRRLATSDESPTVRNVATSAESGYEVLLKRVDGEPLLLENRFGAGRVVALLTTTATGSGGSEPWSNLATLPIFPVMANDVVGWLSQERLRPLAEAIVTAKGEAPPRSSLVSWVAGGDLVEATPLGQAAPLTPSRPGAYRRVLGGVEERPFAARVHPDESDLRSPSLAVLSDRWGSVARVGRAGEMFRDAPTPASRTPLYFAAAVLLATLAGERLLAYRNSYVGSASTGAAPKGAI</sequence>
<feature type="transmembrane region" description="Helical" evidence="1">
    <location>
        <begin position="6"/>
        <end position="25"/>
    </location>
</feature>
<dbReference type="Pfam" id="PF07584">
    <property type="entry name" value="BatA"/>
    <property type="match status" value="1"/>
</dbReference>
<dbReference type="Proteomes" id="UP000316426">
    <property type="component" value="Chromosome"/>
</dbReference>
<dbReference type="PANTHER" id="PTHR37464:SF1">
    <property type="entry name" value="BLL2463 PROTEIN"/>
    <property type="match status" value="1"/>
</dbReference>
<keyword evidence="1" id="KW-1133">Transmembrane helix</keyword>
<dbReference type="KEGG" id="bmei:Spa11_11470"/>
<dbReference type="InterPro" id="IPR024163">
    <property type="entry name" value="Aerotolerance_reg_N"/>
</dbReference>
<keyword evidence="4" id="KW-1185">Reference proteome</keyword>
<feature type="transmembrane region" description="Helical" evidence="1">
    <location>
        <begin position="57"/>
        <end position="75"/>
    </location>
</feature>
<dbReference type="PANTHER" id="PTHR37464">
    <property type="entry name" value="BLL2463 PROTEIN"/>
    <property type="match status" value="1"/>
</dbReference>
<feature type="domain" description="Aerotolerance regulator N-terminal" evidence="2">
    <location>
        <begin position="1"/>
        <end position="77"/>
    </location>
</feature>